<proteinExistence type="predicted"/>
<sequence>MIFAMLQILQHSYNDIGVVHPDALNLVSAPTIGSRKTMIPIHVHGNHWVMAIADANLESVTIFDSMPNPSHRHQAEGHIQKLVDRFWPQHRGRIHIVHTSPIIQGDGDTYNCGAYALIAAYAEGSGHSTPTEVDAALMRKVAILLLGPNEESFTFPDEWLQREAVPIQMPAEAFLKDLPQILCKIYEDSCSELRRQRRDVNKIRFIFEIIDKMASLEGNTTRLGLEVKSRLSRARGFLASRVERLTVEQAGLDECFAQIKFPAKQ</sequence>
<keyword evidence="2" id="KW-1185">Reference proteome</keyword>
<dbReference type="EMBL" id="JANJQO010001792">
    <property type="protein sequence ID" value="KAJ2969234.1"/>
    <property type="molecule type" value="Genomic_DNA"/>
</dbReference>
<dbReference type="Proteomes" id="UP001143910">
    <property type="component" value="Unassembled WGS sequence"/>
</dbReference>
<evidence type="ECO:0000313" key="2">
    <source>
        <dbReference type="Proteomes" id="UP001143910"/>
    </source>
</evidence>
<accession>A0ACC1MSJ9</accession>
<reference evidence="1" key="1">
    <citation type="submission" date="2022-08" db="EMBL/GenBank/DDBJ databases">
        <title>Genome Sequence of Lecanicillium fungicola.</title>
        <authorList>
            <person name="Buettner E."/>
        </authorList>
    </citation>
    <scope>NUCLEOTIDE SEQUENCE</scope>
    <source>
        <strain evidence="1">Babe33</strain>
    </source>
</reference>
<gene>
    <name evidence="1" type="ORF">NQ176_g8775</name>
</gene>
<comment type="caution">
    <text evidence="1">The sequence shown here is derived from an EMBL/GenBank/DDBJ whole genome shotgun (WGS) entry which is preliminary data.</text>
</comment>
<evidence type="ECO:0000313" key="1">
    <source>
        <dbReference type="EMBL" id="KAJ2969234.1"/>
    </source>
</evidence>
<organism evidence="1 2">
    <name type="scientific">Zarea fungicola</name>
    <dbReference type="NCBI Taxonomy" id="93591"/>
    <lineage>
        <taxon>Eukaryota</taxon>
        <taxon>Fungi</taxon>
        <taxon>Dikarya</taxon>
        <taxon>Ascomycota</taxon>
        <taxon>Pezizomycotina</taxon>
        <taxon>Sordariomycetes</taxon>
        <taxon>Hypocreomycetidae</taxon>
        <taxon>Hypocreales</taxon>
        <taxon>Cordycipitaceae</taxon>
        <taxon>Zarea</taxon>
    </lineage>
</organism>
<name>A0ACC1MSJ9_9HYPO</name>
<protein>
    <submittedName>
        <fullName evidence="1">Uncharacterized protein</fullName>
    </submittedName>
</protein>